<evidence type="ECO:0000259" key="2">
    <source>
        <dbReference type="Pfam" id="PF04773"/>
    </source>
</evidence>
<sequence>MSNIYQFQTESQIYDDASLWIARLDRGLSDEETEALRHWLSLSPKHKDCLLEMAHLWDRMDSLSVLSELFDPPAAQAPVRRTFGRTGWAVAASVLLVVLAVKLLVPATLVQAPTPTPSPLQASSGTSNTLYETGIGAHSTVNLPDGTRMLLNTNTQVSVTYSEHQRLLILKKGELLVEVAHDKQRPLRVQVGDKVVEAVGTAFNVYLKDEANFDVIVTEGRVKVKALADMADSSIESPTQADRVQEFQELGRGEKLSVRESQAVAVETIGATVIHDRLSWRDGNLVFRGETLQDALDQLSRYTPENFKVVDPRISDVRIAGLYKAGDVDGLLLALKENFNIASMRSTDGVIELSLQQ</sequence>
<dbReference type="RefSeq" id="WP_094984137.1">
    <property type="nucleotide sequence ID" value="NZ_NHNI01000001.1"/>
</dbReference>
<dbReference type="Gene3D" id="2.60.120.1440">
    <property type="match status" value="1"/>
</dbReference>
<gene>
    <name evidence="3" type="ORF">CBP51_05515</name>
</gene>
<feature type="domain" description="FecR protein" evidence="2">
    <location>
        <begin position="131"/>
        <end position="223"/>
    </location>
</feature>
<dbReference type="InterPro" id="IPR006860">
    <property type="entry name" value="FecR"/>
</dbReference>
<dbReference type="AlphaFoldDB" id="A0A266Q9C6"/>
<evidence type="ECO:0000313" key="4">
    <source>
        <dbReference type="Proteomes" id="UP000216101"/>
    </source>
</evidence>
<keyword evidence="1" id="KW-0812">Transmembrane</keyword>
<comment type="caution">
    <text evidence="3">The sequence shown here is derived from an EMBL/GenBank/DDBJ whole genome shotgun (WGS) entry which is preliminary data.</text>
</comment>
<protein>
    <recommendedName>
        <fullName evidence="2">FecR protein domain-containing protein</fullName>
    </recommendedName>
</protein>
<keyword evidence="1" id="KW-1133">Transmembrane helix</keyword>
<keyword evidence="1" id="KW-0472">Membrane</keyword>
<reference evidence="4" key="1">
    <citation type="submission" date="2017-05" db="EMBL/GenBank/DDBJ databases">
        <authorList>
            <person name="Barney B.M."/>
        </authorList>
    </citation>
    <scope>NUCLEOTIDE SEQUENCE [LARGE SCALE GENOMIC DNA]</scope>
    <source>
        <strain evidence="4">PSBB022</strain>
    </source>
</reference>
<dbReference type="InterPro" id="IPR012373">
    <property type="entry name" value="Ferrdict_sens_TM"/>
</dbReference>
<name>A0A266Q9C6_9GAMM</name>
<evidence type="ECO:0000256" key="1">
    <source>
        <dbReference type="SAM" id="Phobius"/>
    </source>
</evidence>
<dbReference type="EMBL" id="NHNI01000001">
    <property type="protein sequence ID" value="OZY86484.1"/>
    <property type="molecule type" value="Genomic_DNA"/>
</dbReference>
<dbReference type="STRING" id="1209072.GCA_000766945_00226"/>
<keyword evidence="4" id="KW-1185">Reference proteome</keyword>
<proteinExistence type="predicted"/>
<evidence type="ECO:0000313" key="3">
    <source>
        <dbReference type="EMBL" id="OZY86484.1"/>
    </source>
</evidence>
<dbReference type="Gene3D" id="3.55.50.30">
    <property type="match status" value="1"/>
</dbReference>
<feature type="transmembrane region" description="Helical" evidence="1">
    <location>
        <begin position="88"/>
        <end position="109"/>
    </location>
</feature>
<dbReference type="PANTHER" id="PTHR30273">
    <property type="entry name" value="PERIPLASMIC SIGNAL SENSOR AND SIGMA FACTOR ACTIVATOR FECR-RELATED"/>
    <property type="match status" value="1"/>
</dbReference>
<dbReference type="Pfam" id="PF04773">
    <property type="entry name" value="FecR"/>
    <property type="match status" value="1"/>
</dbReference>
<organism evidence="3 4">
    <name type="scientific">Cellvibrio mixtus</name>
    <dbReference type="NCBI Taxonomy" id="39650"/>
    <lineage>
        <taxon>Bacteria</taxon>
        <taxon>Pseudomonadati</taxon>
        <taxon>Pseudomonadota</taxon>
        <taxon>Gammaproteobacteria</taxon>
        <taxon>Cellvibrionales</taxon>
        <taxon>Cellvibrionaceae</taxon>
        <taxon>Cellvibrio</taxon>
    </lineage>
</organism>
<dbReference type="GO" id="GO:0016989">
    <property type="term" value="F:sigma factor antagonist activity"/>
    <property type="evidence" value="ECO:0007669"/>
    <property type="project" value="TreeGrafter"/>
</dbReference>
<accession>A0A266Q9C6</accession>
<dbReference type="Proteomes" id="UP000216101">
    <property type="component" value="Unassembled WGS sequence"/>
</dbReference>
<dbReference type="PANTHER" id="PTHR30273:SF2">
    <property type="entry name" value="PROTEIN FECR"/>
    <property type="match status" value="1"/>
</dbReference>
<dbReference type="PIRSF" id="PIRSF018266">
    <property type="entry name" value="FecR"/>
    <property type="match status" value="1"/>
</dbReference>